<evidence type="ECO:0000256" key="7">
    <source>
        <dbReference type="ARBA" id="ARBA00023136"/>
    </source>
</evidence>
<dbReference type="InterPro" id="IPR005018">
    <property type="entry name" value="DOMON_domain"/>
</dbReference>
<keyword evidence="4 9" id="KW-0732">Signal</keyword>
<feature type="transmembrane region" description="Helical" evidence="8">
    <location>
        <begin position="209"/>
        <end position="228"/>
    </location>
</feature>
<evidence type="ECO:0000256" key="6">
    <source>
        <dbReference type="ARBA" id="ARBA00022989"/>
    </source>
</evidence>
<name>A0A7S3GEB4_9EUKA</name>
<dbReference type="InterPro" id="IPR006593">
    <property type="entry name" value="Cyt_b561/ferric_Rdtase_TM"/>
</dbReference>
<keyword evidence="3 8" id="KW-0812">Transmembrane</keyword>
<dbReference type="InterPro" id="IPR045266">
    <property type="entry name" value="DOH_DOMON"/>
</dbReference>
<dbReference type="PANTHER" id="PTHR23130:SF171">
    <property type="entry name" value="OS01G0895300 PROTEIN"/>
    <property type="match status" value="1"/>
</dbReference>
<accession>A0A7S3GEB4</accession>
<dbReference type="CDD" id="cd09631">
    <property type="entry name" value="DOMON_DOH"/>
    <property type="match status" value="1"/>
</dbReference>
<dbReference type="AlphaFoldDB" id="A0A7S3GEB4"/>
<feature type="transmembrane region" description="Helical" evidence="8">
    <location>
        <begin position="315"/>
        <end position="333"/>
    </location>
</feature>
<dbReference type="PANTHER" id="PTHR23130">
    <property type="entry name" value="CYTOCHROME B561 AND DOMON DOMAIN-CONTAINING PROTEIN"/>
    <property type="match status" value="1"/>
</dbReference>
<dbReference type="Gene3D" id="1.20.120.1770">
    <property type="match status" value="1"/>
</dbReference>
<keyword evidence="7 8" id="KW-0472">Membrane</keyword>
<dbReference type="EMBL" id="HBIB01039754">
    <property type="protein sequence ID" value="CAE0263601.1"/>
    <property type="molecule type" value="Transcribed_RNA"/>
</dbReference>
<feature type="transmembrane region" description="Helical" evidence="8">
    <location>
        <begin position="240"/>
        <end position="260"/>
    </location>
</feature>
<evidence type="ECO:0000256" key="4">
    <source>
        <dbReference type="ARBA" id="ARBA00022729"/>
    </source>
</evidence>
<dbReference type="GO" id="GO:0016020">
    <property type="term" value="C:membrane"/>
    <property type="evidence" value="ECO:0007669"/>
    <property type="project" value="UniProtKB-SubCell"/>
</dbReference>
<evidence type="ECO:0000256" key="1">
    <source>
        <dbReference type="ARBA" id="ARBA00004370"/>
    </source>
</evidence>
<evidence type="ECO:0008006" key="13">
    <source>
        <dbReference type="Google" id="ProtNLM"/>
    </source>
</evidence>
<reference evidence="12" key="1">
    <citation type="submission" date="2021-01" db="EMBL/GenBank/DDBJ databases">
        <authorList>
            <person name="Corre E."/>
            <person name="Pelletier E."/>
            <person name="Niang G."/>
            <person name="Scheremetjew M."/>
            <person name="Finn R."/>
            <person name="Kale V."/>
            <person name="Holt S."/>
            <person name="Cochrane G."/>
            <person name="Meng A."/>
            <person name="Brown T."/>
            <person name="Cohen L."/>
        </authorList>
    </citation>
    <scope>NUCLEOTIDE SEQUENCE</scope>
    <source>
        <strain evidence="12">NIES-2562</strain>
    </source>
</reference>
<keyword evidence="5" id="KW-0249">Electron transport</keyword>
<evidence type="ECO:0000256" key="3">
    <source>
        <dbReference type="ARBA" id="ARBA00022692"/>
    </source>
</evidence>
<protein>
    <recommendedName>
        <fullName evidence="13">Cytochrome b561 domain-containing protein</fullName>
    </recommendedName>
</protein>
<feature type="domain" description="Cytochrome b561" evidence="11">
    <location>
        <begin position="202"/>
        <end position="408"/>
    </location>
</feature>
<feature type="chain" id="PRO_5031110414" description="Cytochrome b561 domain-containing protein" evidence="9">
    <location>
        <begin position="23"/>
        <end position="426"/>
    </location>
</feature>
<keyword evidence="6 8" id="KW-1133">Transmembrane helix</keyword>
<dbReference type="PROSITE" id="PS50939">
    <property type="entry name" value="CYTOCHROME_B561"/>
    <property type="match status" value="1"/>
</dbReference>
<feature type="transmembrane region" description="Helical" evidence="8">
    <location>
        <begin position="177"/>
        <end position="197"/>
    </location>
</feature>
<evidence type="ECO:0000259" key="10">
    <source>
        <dbReference type="PROSITE" id="PS50836"/>
    </source>
</evidence>
<organism evidence="12">
    <name type="scientific">Palpitomonas bilix</name>
    <dbReference type="NCBI Taxonomy" id="652834"/>
    <lineage>
        <taxon>Eukaryota</taxon>
        <taxon>Eukaryota incertae sedis</taxon>
    </lineage>
</organism>
<dbReference type="SMART" id="SM00665">
    <property type="entry name" value="B561"/>
    <property type="match status" value="1"/>
</dbReference>
<gene>
    <name evidence="12" type="ORF">PBIL07802_LOCUS25902</name>
</gene>
<feature type="transmembrane region" description="Helical" evidence="8">
    <location>
        <begin position="381"/>
        <end position="402"/>
    </location>
</feature>
<evidence type="ECO:0000256" key="8">
    <source>
        <dbReference type="SAM" id="Phobius"/>
    </source>
</evidence>
<sequence length="426" mass="45413">MAGSASLPTMLLVLTCFSVASSTPLTAIFRSSPLLKMDWTLNDTHITATVTADQAGWVGVAVSPNGHMVGSDAVVGGWNNEVKEYYLGGMSPSLITAYSAQSLTATSLQSTGGNVVMTFTRLILPPSSSSSSPMQTWEGQQKVLIAVGSSQQKVKHTYANSVMTFNFNQSTVINVPVYPPVLIGVAAVAIAILFTVLRKTPIVNTIGTAIVVIFGAAIVVVIIAVISAEGGFPKEGIYSLHPIFMSFSYALFMSYGACMYKMGYHIAAKPSRRPIHRWMQILSAVCAVVGLAGICQAKIESAMRGSTESILPQSFHSWLGTVSLFGLIFQVLIGMRKEAYHNSNAPRYKFHGYIGIITVVSGVVNIAVAAGVGYISPDYSVQMLMIALSCLLSATLLIWWVLGLAKAPGLTSPHNYDKPLSSLSRS</sequence>
<proteinExistence type="predicted"/>
<feature type="transmembrane region" description="Helical" evidence="8">
    <location>
        <begin position="353"/>
        <end position="375"/>
    </location>
</feature>
<dbReference type="Pfam" id="PF03351">
    <property type="entry name" value="DOMON"/>
    <property type="match status" value="1"/>
</dbReference>
<feature type="transmembrane region" description="Helical" evidence="8">
    <location>
        <begin position="281"/>
        <end position="299"/>
    </location>
</feature>
<dbReference type="SMART" id="SM00664">
    <property type="entry name" value="DoH"/>
    <property type="match status" value="1"/>
</dbReference>
<evidence type="ECO:0000256" key="9">
    <source>
        <dbReference type="SAM" id="SignalP"/>
    </source>
</evidence>
<evidence type="ECO:0000259" key="11">
    <source>
        <dbReference type="PROSITE" id="PS50939"/>
    </source>
</evidence>
<comment type="subcellular location">
    <subcellularLocation>
        <location evidence="1">Membrane</location>
    </subcellularLocation>
</comment>
<feature type="signal peptide" evidence="9">
    <location>
        <begin position="1"/>
        <end position="22"/>
    </location>
</feature>
<feature type="domain" description="DOMON" evidence="10">
    <location>
        <begin position="33"/>
        <end position="148"/>
    </location>
</feature>
<dbReference type="Pfam" id="PF03188">
    <property type="entry name" value="Cytochrom_B561"/>
    <property type="match status" value="1"/>
</dbReference>
<evidence type="ECO:0000256" key="5">
    <source>
        <dbReference type="ARBA" id="ARBA00022982"/>
    </source>
</evidence>
<evidence type="ECO:0000256" key="2">
    <source>
        <dbReference type="ARBA" id="ARBA00022448"/>
    </source>
</evidence>
<dbReference type="PROSITE" id="PS50836">
    <property type="entry name" value="DOMON"/>
    <property type="match status" value="1"/>
</dbReference>
<evidence type="ECO:0000313" key="12">
    <source>
        <dbReference type="EMBL" id="CAE0263601.1"/>
    </source>
</evidence>
<keyword evidence="2" id="KW-0813">Transport</keyword>